<dbReference type="GO" id="GO:0015031">
    <property type="term" value="P:protein transport"/>
    <property type="evidence" value="ECO:0007669"/>
    <property type="project" value="UniProtKB-KW"/>
</dbReference>
<feature type="domain" description="Mon2/Sec7/BIG1-like dimerisation and cyclophilin-binding" evidence="7">
    <location>
        <begin position="12"/>
        <end position="189"/>
    </location>
</feature>
<sequence length="1791" mass="197986">MSGSVSLNSSAEAKRLVESLLGDLRSLSTEAKKKHSHVKEAAESGLVKIRNISSGSNEQNLLTNLRSASCELLQPLTLGCASKNARLVQISLQAIQKMVQHRVIEPASAPIIVNELWHLMEAECEELRVLQTLTPLVSIEMLVSGQWLAKCLVMCFRLNFAKDPIVINTASATVRQMVSCVFERVVQEDGMKSGELPIVHQTVKMNVRAAPPTLRPCGADGYMLFRDLCLLINAEPPCWLIGIQEMTRTLGLELLESVLAGYPSIFVKHSEFAQLLKDQVCPLVIRLFAPNHKHVQITSQHPHSATSRSSIESATVGQMPGSPERPYFPISMRLLRVVVVLITHFYELLVTECEIFLSLLIRFLESDKLGWQRAIALEVLHRIVVQPELLLWFCESYDARQNSAKVVHSMMSGLAAYVQLSFLRPDITNTVPKEEEQSFESGGQAIGQSGFLYRGIWIPLSQNLSPKKSILLDSLDKHEAILLSEGYALSLTYACIIDGCQCIFEAVDSVAQSRGNKELSKELFQSSYSSLLAAISLLLDASVDESVTEQLLKCVSTLALLSCRLEHTTGRDAAMFALCKAALPPNYLVRVLGGTAGLSTIPGAASSMQEKDTSKGIKLGTETFESESTLGQPSQVVAMGTTCPTPSLPSHLFNAPVMLTAKNVQVSRVLIVCAQTNGQQLGDCWHLVLATVQHLVWILGMKPSEGSEGASVLSGSTSGTSVLTTAVMADVPVMASMLNKLFDSTIQLDDVALHHVIAALCKLSSEAMLVSQNGTREPSFFAVAKLQQTAMANVERIEVFWKPITAHLIEVSSHSYPKLREWGALALTTLIKNAVKTKGDFSEPRRQQLILAPLQLMCEVEYGDVRRRQIECLVEVLQWAGQQLCAEQWPTVIDIVRAIVAGPHSFDEALIRQSYDALALIIADFLDILPFSCAQMLVETDAKYGAQQCELNINFRRQQLILAPLQLMCEVEYGDVRRRQIECLVEVLQWAGQQLCAEQWPTVIDIVRAIVAGPHSFDEALIRQSYDALALIIADFLDILPFSCAQMLVETDAKYGAQQCELNISLSALGQLWTISDFVYRRSPKLSKEESETIWLVLYNCLSELCVDCRPPVRKSACQTLLQTIAAHGLALKINTWKHMVWKILFPMLDKVRALTRSASTVRTDSAALGASNILIHHSRDTEYKQWAETSVHTLSGVVKIFNAQRTLLLGLEDFSAAWATLLQYIEYLAASDNNEMSLAALKSFQEVLLGRVSQQSLADMGSRERSMGGTGNAPAGEEPPPLPEPLWIDSWQAWMRISRSLITPRPQNIPIPSPQHPSTTAAEKSDGPTKHYIPGPAHLTTILHVFSPLFERVKKKISVDELKYEGVPKILKGVVGVPVSTEQAPFIISTSAEITPTQEAVLDCVRVMYLEMVDSNSALRPALPDLLRLMLDFTILSIRAPQTEFLGKKKDNTQWWVQNMVPFAELSLRTVVEFYANTAHYQEVVQSTVLVDIVRCLSQPMEQKYECASQSTWKAAASAFITVVRLGLPIARQQVRLYRELWPAVADAVEQFLFTTSHPPTPLNADERKRHEFIDCQLIELVRTEVLPYASSLPPEFIQRIIEVLNRGSISTLDPNDVLDSYLQRTDLSRVCFDALLSMSQSEEPDIIRSASSSQTAAGGLTNGSGLSSERTTPTRNASSLGTSAIASLLSRCRQVMVGFVRDEQGAGQLPLPQERTMEMVSVLRAIGILIEGLVRRTDAVTSDFYAQLVTLYPLLVDCVPSSRADLQVEQSLISALKSYQTLLLLKVHR</sequence>
<dbReference type="STRING" id="6265.A0A0B2V8P8"/>
<comment type="similarity">
    <text evidence="1">Belongs to the MON2 family.</text>
</comment>
<reference evidence="8 9" key="1">
    <citation type="submission" date="2014-11" db="EMBL/GenBank/DDBJ databases">
        <title>Genetic blueprint of the zoonotic pathogen Toxocara canis.</title>
        <authorList>
            <person name="Zhu X.-Q."/>
            <person name="Korhonen P.K."/>
            <person name="Cai H."/>
            <person name="Young N.D."/>
            <person name="Nejsum P."/>
            <person name="von Samson-Himmelstjerna G."/>
            <person name="Boag P.R."/>
            <person name="Tan P."/>
            <person name="Li Q."/>
            <person name="Min J."/>
            <person name="Yang Y."/>
            <person name="Wang X."/>
            <person name="Fang X."/>
            <person name="Hall R.S."/>
            <person name="Hofmann A."/>
            <person name="Sternberg P.W."/>
            <person name="Jex A.R."/>
            <person name="Gasser R.B."/>
        </authorList>
    </citation>
    <scope>NUCLEOTIDE SEQUENCE [LARGE SCALE GENOMIC DNA]</scope>
    <source>
        <strain evidence="8">PN_DK_2014</strain>
    </source>
</reference>
<organism evidence="8 9">
    <name type="scientific">Toxocara canis</name>
    <name type="common">Canine roundworm</name>
    <dbReference type="NCBI Taxonomy" id="6265"/>
    <lineage>
        <taxon>Eukaryota</taxon>
        <taxon>Metazoa</taxon>
        <taxon>Ecdysozoa</taxon>
        <taxon>Nematoda</taxon>
        <taxon>Chromadorea</taxon>
        <taxon>Rhabditida</taxon>
        <taxon>Spirurina</taxon>
        <taxon>Ascaridomorpha</taxon>
        <taxon>Ascaridoidea</taxon>
        <taxon>Toxocaridae</taxon>
        <taxon>Toxocara</taxon>
    </lineage>
</organism>
<dbReference type="Proteomes" id="UP000031036">
    <property type="component" value="Unassembled WGS sequence"/>
</dbReference>
<feature type="region of interest" description="Disordered" evidence="4">
    <location>
        <begin position="1306"/>
        <end position="1330"/>
    </location>
</feature>
<feature type="region of interest" description="Disordered" evidence="4">
    <location>
        <begin position="1648"/>
        <end position="1681"/>
    </location>
</feature>
<dbReference type="Pfam" id="PF16213">
    <property type="entry name" value="DCB"/>
    <property type="match status" value="1"/>
</dbReference>
<feature type="domain" description="Mon2 C-terminal" evidence="6">
    <location>
        <begin position="1092"/>
        <end position="1250"/>
    </location>
</feature>
<feature type="domain" description="Mon2 C-terminal" evidence="6">
    <location>
        <begin position="1287"/>
        <end position="1785"/>
    </location>
</feature>
<feature type="region of interest" description="Disordered" evidence="4">
    <location>
        <begin position="1259"/>
        <end position="1280"/>
    </location>
</feature>
<dbReference type="Pfam" id="PF12783">
    <property type="entry name" value="Sec7-like_HUS"/>
    <property type="match status" value="2"/>
</dbReference>
<evidence type="ECO:0000259" key="6">
    <source>
        <dbReference type="Pfam" id="PF16206"/>
    </source>
</evidence>
<comment type="caution">
    <text evidence="8">The sequence shown here is derived from an EMBL/GenBank/DDBJ whole genome shotgun (WGS) entry which is preliminary data.</text>
</comment>
<feature type="compositionally biased region" description="Polar residues" evidence="4">
    <location>
        <begin position="1665"/>
        <end position="1681"/>
    </location>
</feature>
<protein>
    <submittedName>
        <fullName evidence="8">Protein MON2-like protein</fullName>
    </submittedName>
</protein>
<keyword evidence="2" id="KW-0813">Transport</keyword>
<evidence type="ECO:0000259" key="5">
    <source>
        <dbReference type="Pfam" id="PF12783"/>
    </source>
</evidence>
<feature type="domain" description="Mon2/Sec7/BIG1-like HUS" evidence="5">
    <location>
        <begin position="324"/>
        <end position="406"/>
    </location>
</feature>
<keyword evidence="3" id="KW-0653">Protein transport</keyword>
<dbReference type="InterPro" id="IPR016024">
    <property type="entry name" value="ARM-type_fold"/>
</dbReference>
<name>A0A0B2V8P8_TOXCA</name>
<dbReference type="EMBL" id="JPKZ01002335">
    <property type="protein sequence ID" value="KHN77325.1"/>
    <property type="molecule type" value="Genomic_DNA"/>
</dbReference>
<dbReference type="PANTHER" id="PTHR10663">
    <property type="entry name" value="GUANYL-NUCLEOTIDE EXCHANGE FACTOR"/>
    <property type="match status" value="1"/>
</dbReference>
<evidence type="ECO:0000256" key="4">
    <source>
        <dbReference type="SAM" id="MobiDB-lite"/>
    </source>
</evidence>
<dbReference type="OMA" id="AWRLCLN"/>
<dbReference type="InterPro" id="IPR032629">
    <property type="entry name" value="DCB_dom"/>
</dbReference>
<gene>
    <name evidence="8" type="primary">MON2</name>
    <name evidence="8" type="ORF">Tcan_04574</name>
</gene>
<feature type="domain" description="Mon2 C-terminal" evidence="6">
    <location>
        <begin position="1035"/>
        <end position="1089"/>
    </location>
</feature>
<dbReference type="Pfam" id="PF16206">
    <property type="entry name" value="Mon2_C"/>
    <property type="match status" value="3"/>
</dbReference>
<evidence type="ECO:0000313" key="9">
    <source>
        <dbReference type="Proteomes" id="UP000031036"/>
    </source>
</evidence>
<dbReference type="InterPro" id="IPR032817">
    <property type="entry name" value="Mon2_C"/>
</dbReference>
<accession>A0A0B2V8P8</accession>
<evidence type="ECO:0000256" key="1">
    <source>
        <dbReference type="ARBA" id="ARBA00008144"/>
    </source>
</evidence>
<dbReference type="PANTHER" id="PTHR10663:SF333">
    <property type="entry name" value="PROTEIN MON2 HOMOLOG"/>
    <property type="match status" value="1"/>
</dbReference>
<evidence type="ECO:0000256" key="2">
    <source>
        <dbReference type="ARBA" id="ARBA00022448"/>
    </source>
</evidence>
<keyword evidence="9" id="KW-1185">Reference proteome</keyword>
<evidence type="ECO:0000256" key="3">
    <source>
        <dbReference type="ARBA" id="ARBA00022927"/>
    </source>
</evidence>
<proteinExistence type="inferred from homology"/>
<feature type="domain" description="Mon2/Sec7/BIG1-like HUS" evidence="5">
    <location>
        <begin position="220"/>
        <end position="297"/>
    </location>
</feature>
<dbReference type="InterPro" id="IPR032691">
    <property type="entry name" value="Mon2/Sec7/BIG1-like_HUS"/>
</dbReference>
<evidence type="ECO:0000259" key="7">
    <source>
        <dbReference type="Pfam" id="PF16213"/>
    </source>
</evidence>
<evidence type="ECO:0000313" key="8">
    <source>
        <dbReference type="EMBL" id="KHN77325.1"/>
    </source>
</evidence>
<dbReference type="SUPFAM" id="SSF48371">
    <property type="entry name" value="ARM repeat"/>
    <property type="match status" value="2"/>
</dbReference>
<dbReference type="OrthoDB" id="294853at2759"/>